<dbReference type="InterPro" id="IPR052055">
    <property type="entry name" value="Hepadnavirus_pol/RT"/>
</dbReference>
<proteinExistence type="predicted"/>
<sequence length="486" mass="51585">MDSPSAAFTKELSLQHRQKDIHFLEALAILEALCRFSPLWVGPRHVVVHVNNANVEYGLRKGSIHDPQTQALFQAIFALCLQQHIDLVPIRVSSSANVLADALSHHCFTFIQQQFPQAFTLLCFNTVDTAHSPLPPSCKRQTLPPSPPLSVATPSWPQRPFSLNGSQLSTPPARHTAPSSVTSPLSSPGTSTSASPQSFLTPNTWPGSCEASSESLVILSLLPSSPSPYPSCISSSVPSRWSVPPDTTITCSMLPSALPLHVSSVWVSSLGKHKVLTTCSQLALSPLLLTGPLRLSPSQPARLTPFGRALHSPHRPSHSALALSLPSRWCAGHGHLPLPSSYLKATGHLTGQALLPPCTNASQPAGSNPLPTLAIPSTMVWQLGRPQMALTTPPSMDWGTGRVTASINTLTNLLPTKRPSPKQCSTPTPLLLCHSTLSPGATSDCFSWLGSSLLALQPQLMTVTPCGMPLAHQVATAGSSQATLPS</sequence>
<reference evidence="3" key="1">
    <citation type="submission" date="2016-04" db="EMBL/GenBank/DDBJ databases">
        <authorList>
            <person name="Guldener U."/>
            <person name="Guldener U."/>
        </authorList>
    </citation>
    <scope>NUCLEOTIDE SEQUENCE [LARGE SCALE GENOMIC DNA]</scope>
    <source>
        <strain evidence="3">UB2112</strain>
    </source>
</reference>
<evidence type="ECO:0000313" key="3">
    <source>
        <dbReference type="Proteomes" id="UP000179920"/>
    </source>
</evidence>
<dbReference type="Proteomes" id="UP000179920">
    <property type="component" value="Chromosome VIII"/>
</dbReference>
<dbReference type="EMBL" id="LT558124">
    <property type="protein sequence ID" value="SAM82728.1"/>
    <property type="molecule type" value="Genomic_DNA"/>
</dbReference>
<evidence type="ECO:0000256" key="1">
    <source>
        <dbReference type="SAM" id="MobiDB-lite"/>
    </source>
</evidence>
<name>A0A1K0H585_9BASI</name>
<feature type="compositionally biased region" description="Low complexity" evidence="1">
    <location>
        <begin position="176"/>
        <end position="198"/>
    </location>
</feature>
<feature type="region of interest" description="Disordered" evidence="1">
    <location>
        <begin position="136"/>
        <end position="199"/>
    </location>
</feature>
<dbReference type="PANTHER" id="PTHR33050">
    <property type="entry name" value="REVERSE TRANSCRIPTASE DOMAIN-CONTAINING PROTEIN"/>
    <property type="match status" value="1"/>
</dbReference>
<organism evidence="2 3">
    <name type="scientific">Ustilago bromivora</name>
    <dbReference type="NCBI Taxonomy" id="307758"/>
    <lineage>
        <taxon>Eukaryota</taxon>
        <taxon>Fungi</taxon>
        <taxon>Dikarya</taxon>
        <taxon>Basidiomycota</taxon>
        <taxon>Ustilaginomycotina</taxon>
        <taxon>Ustilaginomycetes</taxon>
        <taxon>Ustilaginales</taxon>
        <taxon>Ustilaginaceae</taxon>
        <taxon>Ustilago</taxon>
    </lineage>
</organism>
<protein>
    <recommendedName>
        <fullName evidence="4">Reverse transcriptase RNase H-like domain-containing protein</fullName>
    </recommendedName>
</protein>
<evidence type="ECO:0008006" key="4">
    <source>
        <dbReference type="Google" id="ProtNLM"/>
    </source>
</evidence>
<dbReference type="AlphaFoldDB" id="A0A1K0H585"/>
<evidence type="ECO:0000313" key="2">
    <source>
        <dbReference type="EMBL" id="SAM82728.1"/>
    </source>
</evidence>
<gene>
    <name evidence="2" type="ORF">UBRO_20688</name>
</gene>
<dbReference type="PANTHER" id="PTHR33050:SF8">
    <property type="entry name" value="REVERSE TRANSCRIPTASE DOMAIN-CONTAINING PROTEIN"/>
    <property type="match status" value="1"/>
</dbReference>
<feature type="compositionally biased region" description="Polar residues" evidence="1">
    <location>
        <begin position="152"/>
        <end position="170"/>
    </location>
</feature>
<accession>A0A1K0H585</accession>